<dbReference type="Proteomes" id="UP000076959">
    <property type="component" value="Unassembled WGS sequence"/>
</dbReference>
<sequence length="64" mass="7198">MRIRLWGIDASESNQLCRAEDSLQYRCGAKATNSLYGVHWSSDGDPASRLRSIVTRGRIVFGRL</sequence>
<gene>
    <name evidence="1" type="ORF">AYJ54_17445</name>
</gene>
<name>A0A176YLY0_9BRAD</name>
<evidence type="ECO:0000313" key="1">
    <source>
        <dbReference type="EMBL" id="OAF07642.1"/>
    </source>
</evidence>
<accession>A0A176YLY0</accession>
<evidence type="ECO:0000313" key="2">
    <source>
        <dbReference type="Proteomes" id="UP000076959"/>
    </source>
</evidence>
<dbReference type="AlphaFoldDB" id="A0A176YLY0"/>
<proteinExistence type="predicted"/>
<comment type="caution">
    <text evidence="1">The sequence shown here is derived from an EMBL/GenBank/DDBJ whole genome shotgun (WGS) entry which is preliminary data.</text>
</comment>
<keyword evidence="2" id="KW-1185">Reference proteome</keyword>
<organism evidence="1 2">
    <name type="scientific">Bradyrhizobium centrolobii</name>
    <dbReference type="NCBI Taxonomy" id="1505087"/>
    <lineage>
        <taxon>Bacteria</taxon>
        <taxon>Pseudomonadati</taxon>
        <taxon>Pseudomonadota</taxon>
        <taxon>Alphaproteobacteria</taxon>
        <taxon>Hyphomicrobiales</taxon>
        <taxon>Nitrobacteraceae</taxon>
        <taxon>Bradyrhizobium</taxon>
    </lineage>
</organism>
<reference evidence="1 2" key="1">
    <citation type="submission" date="2016-03" db="EMBL/GenBank/DDBJ databases">
        <title>Draft Genome Sequence of the Strain BR 10245 (Bradyrhizobium sp.) isolated from nodules of Centrolobium paraense.</title>
        <authorList>
            <person name="Simoes-Araujo J.L.Sr."/>
            <person name="Barauna A.C."/>
            <person name="Silva K."/>
            <person name="Zilli J.E."/>
        </authorList>
    </citation>
    <scope>NUCLEOTIDE SEQUENCE [LARGE SCALE GENOMIC DNA]</scope>
    <source>
        <strain evidence="1 2">BR 10245</strain>
    </source>
</reference>
<dbReference type="EMBL" id="LUUB01000066">
    <property type="protein sequence ID" value="OAF07642.1"/>
    <property type="molecule type" value="Genomic_DNA"/>
</dbReference>
<protein>
    <submittedName>
        <fullName evidence="1">Uncharacterized protein</fullName>
    </submittedName>
</protein>